<protein>
    <submittedName>
        <fullName evidence="3">Beta-ketoacyl synthase, N-terminal domain</fullName>
    </submittedName>
</protein>
<keyword evidence="4" id="KW-1185">Reference proteome</keyword>
<organism evidence="3 4">
    <name type="scientific">Cruoricaptor ignavus</name>
    <dbReference type="NCBI Taxonomy" id="1118202"/>
    <lineage>
        <taxon>Bacteria</taxon>
        <taxon>Pseudomonadati</taxon>
        <taxon>Bacteroidota</taxon>
        <taxon>Flavobacteriia</taxon>
        <taxon>Flavobacteriales</taxon>
        <taxon>Weeksellaceae</taxon>
        <taxon>Cruoricaptor</taxon>
    </lineage>
</organism>
<dbReference type="OrthoDB" id="1404523at2"/>
<dbReference type="STRING" id="1118202.SAMN05443429_104154"/>
<dbReference type="InterPro" id="IPR000794">
    <property type="entry name" value="Beta-ketoacyl_synthase"/>
</dbReference>
<accession>A0A1M6DZ47</accession>
<dbReference type="Gene3D" id="3.40.47.10">
    <property type="match status" value="1"/>
</dbReference>
<name>A0A1M6DZ47_9FLAO</name>
<dbReference type="SUPFAM" id="SSF53901">
    <property type="entry name" value="Thiolase-like"/>
    <property type="match status" value="1"/>
</dbReference>
<dbReference type="Proteomes" id="UP000184335">
    <property type="component" value="Unassembled WGS sequence"/>
</dbReference>
<dbReference type="PANTHER" id="PTHR11712:SF336">
    <property type="entry name" value="3-OXOACYL-[ACYL-CARRIER-PROTEIN] SYNTHASE, MITOCHONDRIAL"/>
    <property type="match status" value="1"/>
</dbReference>
<dbReference type="InterPro" id="IPR016039">
    <property type="entry name" value="Thiolase-like"/>
</dbReference>
<gene>
    <name evidence="3" type="ORF">SAMN05443429_104154</name>
</gene>
<dbReference type="PANTHER" id="PTHR11712">
    <property type="entry name" value="POLYKETIDE SYNTHASE-RELATED"/>
    <property type="match status" value="1"/>
</dbReference>
<dbReference type="RefSeq" id="WP_073179207.1">
    <property type="nucleotide sequence ID" value="NZ_FQYI01000004.1"/>
</dbReference>
<dbReference type="InterPro" id="IPR014030">
    <property type="entry name" value="Ketoacyl_synth_N"/>
</dbReference>
<dbReference type="Pfam" id="PF00109">
    <property type="entry name" value="ketoacyl-synt"/>
    <property type="match status" value="1"/>
</dbReference>
<dbReference type="EMBL" id="FQYI01000004">
    <property type="protein sequence ID" value="SHI78429.1"/>
    <property type="molecule type" value="Genomic_DNA"/>
</dbReference>
<proteinExistence type="predicted"/>
<feature type="domain" description="Beta-ketoacyl synthase-like N-terminal" evidence="2">
    <location>
        <begin position="45"/>
        <end position="216"/>
    </location>
</feature>
<keyword evidence="1" id="KW-0808">Transferase</keyword>
<evidence type="ECO:0000313" key="3">
    <source>
        <dbReference type="EMBL" id="SHI78429.1"/>
    </source>
</evidence>
<sequence>MKPVYINGAACISAQKSLEPDFLESLEINLSENIIYAQQPNYKDYIPPAQIRRMSKVVKMGIVSAEKAMDAAGIFMPDAIITGTGMGCTEDSEKFLRNVIQNNEDHLTPTNFIQSTHNTVAGQIALGIGCHAYNFTYVSSGSSLEFSLLDAKLQIENGEARQVLVGASDETANRTAELYQLAKIIKKQDEFPIDLLNSETEGVFWGEGAAFFVLADEKLENTGAEVKAVEITNVLELEETDSFAENFLQKNGLKSADIDLVLLGFSGDKSADEFHKKMRGFFRNSQLGFWKHLSGEFNTSSGFAVFLANEILGKQRIPEIIKINSAERKQIRTVLIYNNFLGKEHSFTLLTKA</sequence>
<evidence type="ECO:0000256" key="1">
    <source>
        <dbReference type="ARBA" id="ARBA00022679"/>
    </source>
</evidence>
<evidence type="ECO:0000313" key="4">
    <source>
        <dbReference type="Proteomes" id="UP000184335"/>
    </source>
</evidence>
<dbReference type="AlphaFoldDB" id="A0A1M6DZ47"/>
<reference evidence="3 4" key="1">
    <citation type="submission" date="2016-11" db="EMBL/GenBank/DDBJ databases">
        <authorList>
            <person name="Jaros S."/>
            <person name="Januszkiewicz K."/>
            <person name="Wedrychowicz H."/>
        </authorList>
    </citation>
    <scope>NUCLEOTIDE SEQUENCE [LARGE SCALE GENOMIC DNA]</scope>
    <source>
        <strain evidence="3 4">DSM 25479</strain>
    </source>
</reference>
<evidence type="ECO:0000259" key="2">
    <source>
        <dbReference type="Pfam" id="PF00109"/>
    </source>
</evidence>
<dbReference type="GO" id="GO:0006633">
    <property type="term" value="P:fatty acid biosynthetic process"/>
    <property type="evidence" value="ECO:0007669"/>
    <property type="project" value="TreeGrafter"/>
</dbReference>
<dbReference type="GO" id="GO:0004315">
    <property type="term" value="F:3-oxoacyl-[acyl-carrier-protein] synthase activity"/>
    <property type="evidence" value="ECO:0007669"/>
    <property type="project" value="TreeGrafter"/>
</dbReference>